<proteinExistence type="predicted"/>
<protein>
    <submittedName>
        <fullName evidence="2">Uncharacterized protein</fullName>
    </submittedName>
</protein>
<sequence>MINNNIIIITLSIYICLVRFLPAWLPESSCESHKF</sequence>
<reference evidence="2 3" key="1">
    <citation type="submission" date="2021-06" db="EMBL/GenBank/DDBJ databases">
        <title>PemIK (PemK/PemI) type II TA system from Klebsiella pneumoniae clinical strains inhibits lytic phage.</title>
        <authorList>
            <person name="Bleriot I.I."/>
            <person name="Blasco L.L."/>
            <person name="Pacios O.O."/>
            <person name="Fernandez-Garcia L.L."/>
            <person name="Ambroa A.A."/>
            <person name="Lopez M.M."/>
            <person name="Gonzalez-Bardanca M.M."/>
            <person name="Fernandez-Cuenca F.F."/>
            <person name="Oteo J.J."/>
            <person name="Pascual A.A."/>
            <person name="Martinez-Martinez L.L."/>
            <person name="Domingo-Calap P.P."/>
            <person name="Wood T.T.K."/>
            <person name="Tomas M.M."/>
        </authorList>
    </citation>
    <scope>NUCLEOTIDE SEQUENCE [LARGE SCALE GENOMIC DNA]</scope>
</reference>
<organism evidence="2 3">
    <name type="scientific">Klebsiella phage vB_KpnS-VAC6</name>
    <dbReference type="NCBI Taxonomy" id="2864364"/>
    <lineage>
        <taxon>Viruses</taxon>
        <taxon>Duplodnaviria</taxon>
        <taxon>Heunggongvirae</taxon>
        <taxon>Uroviricota</taxon>
        <taxon>Caudoviricetes</taxon>
        <taxon>Drexlerviridae</taxon>
        <taxon>Webervirus</taxon>
        <taxon>Webervirus VAC6</taxon>
    </lineage>
</organism>
<evidence type="ECO:0000313" key="2">
    <source>
        <dbReference type="EMBL" id="QZE50692.1"/>
    </source>
</evidence>
<evidence type="ECO:0000313" key="3">
    <source>
        <dbReference type="Proteomes" id="UP000828423"/>
    </source>
</evidence>
<keyword evidence="1" id="KW-0472">Membrane</keyword>
<keyword evidence="1" id="KW-1133">Transmembrane helix</keyword>
<evidence type="ECO:0000256" key="1">
    <source>
        <dbReference type="SAM" id="Phobius"/>
    </source>
</evidence>
<feature type="transmembrane region" description="Helical" evidence="1">
    <location>
        <begin position="6"/>
        <end position="25"/>
    </location>
</feature>
<name>A0AAE7XI02_9CAUD</name>
<keyword evidence="3" id="KW-1185">Reference proteome</keyword>
<dbReference type="Proteomes" id="UP000828423">
    <property type="component" value="Segment"/>
</dbReference>
<dbReference type="EMBL" id="MZ428224">
    <property type="protein sequence ID" value="QZE50692.1"/>
    <property type="molecule type" value="Genomic_DNA"/>
</dbReference>
<keyword evidence="1" id="KW-0812">Transmembrane</keyword>
<accession>A0AAE7XI02</accession>